<dbReference type="Gene3D" id="3.10.129.10">
    <property type="entry name" value="Hotdog Thioesterase"/>
    <property type="match status" value="1"/>
</dbReference>
<evidence type="ECO:0000256" key="14">
    <source>
        <dbReference type="ARBA" id="ARBA00037002"/>
    </source>
</evidence>
<organism evidence="25 26">
    <name type="scientific">Iamia majanohamensis</name>
    <dbReference type="NCBI Taxonomy" id="467976"/>
    <lineage>
        <taxon>Bacteria</taxon>
        <taxon>Bacillati</taxon>
        <taxon>Actinomycetota</taxon>
        <taxon>Acidimicrobiia</taxon>
        <taxon>Acidimicrobiales</taxon>
        <taxon>Iamiaceae</taxon>
        <taxon>Iamia</taxon>
    </lineage>
</organism>
<keyword evidence="26" id="KW-1185">Reference proteome</keyword>
<keyword evidence="11" id="KW-0472">Membrane</keyword>
<evidence type="ECO:0000256" key="20">
    <source>
        <dbReference type="ARBA" id="ARBA00047734"/>
    </source>
</evidence>
<evidence type="ECO:0000256" key="22">
    <source>
        <dbReference type="ARBA" id="ARBA00048074"/>
    </source>
</evidence>
<evidence type="ECO:0000256" key="4">
    <source>
        <dbReference type="ARBA" id="ARBA00022475"/>
    </source>
</evidence>
<gene>
    <name evidence="25" type="ORF">PO878_17375</name>
</gene>
<evidence type="ECO:0000256" key="17">
    <source>
        <dbReference type="ARBA" id="ARBA00040123"/>
    </source>
</evidence>
<evidence type="ECO:0000256" key="18">
    <source>
        <dbReference type="ARBA" id="ARBA00043210"/>
    </source>
</evidence>
<evidence type="ECO:0000313" key="26">
    <source>
        <dbReference type="Proteomes" id="UP001216390"/>
    </source>
</evidence>
<dbReference type="GO" id="GO:0016020">
    <property type="term" value="C:membrane"/>
    <property type="evidence" value="ECO:0007669"/>
    <property type="project" value="UniProtKB-SubCell"/>
</dbReference>
<comment type="catalytic activity">
    <reaction evidence="22">
        <text>dodecanoyl-CoA + H2O = dodecanoate + CoA + H(+)</text>
        <dbReference type="Rhea" id="RHEA:30135"/>
        <dbReference type="ChEBI" id="CHEBI:15377"/>
        <dbReference type="ChEBI" id="CHEBI:15378"/>
        <dbReference type="ChEBI" id="CHEBI:18262"/>
        <dbReference type="ChEBI" id="CHEBI:57287"/>
        <dbReference type="ChEBI" id="CHEBI:57375"/>
    </reaction>
    <physiologicalReaction direction="left-to-right" evidence="22">
        <dbReference type="Rhea" id="RHEA:30136"/>
    </physiologicalReaction>
</comment>
<dbReference type="GO" id="GO:0006631">
    <property type="term" value="P:fatty acid metabolic process"/>
    <property type="evidence" value="ECO:0007669"/>
    <property type="project" value="UniProtKB-KW"/>
</dbReference>
<evidence type="ECO:0000256" key="11">
    <source>
        <dbReference type="ARBA" id="ARBA00023136"/>
    </source>
</evidence>
<evidence type="ECO:0000256" key="16">
    <source>
        <dbReference type="ARBA" id="ARBA00038848"/>
    </source>
</evidence>
<evidence type="ECO:0000256" key="8">
    <source>
        <dbReference type="ARBA" id="ARBA00022832"/>
    </source>
</evidence>
<dbReference type="InterPro" id="IPR029069">
    <property type="entry name" value="HotDog_dom_sf"/>
</dbReference>
<comment type="catalytic activity">
    <reaction evidence="13">
        <text>(5Z,8Z,11Z,14Z)-eicosatetraenoyl-CoA + H2O = (5Z,8Z,11Z,14Z)-eicosatetraenoate + CoA + H(+)</text>
        <dbReference type="Rhea" id="RHEA:40151"/>
        <dbReference type="ChEBI" id="CHEBI:15377"/>
        <dbReference type="ChEBI" id="CHEBI:15378"/>
        <dbReference type="ChEBI" id="CHEBI:32395"/>
        <dbReference type="ChEBI" id="CHEBI:57287"/>
        <dbReference type="ChEBI" id="CHEBI:57368"/>
    </reaction>
    <physiologicalReaction direction="left-to-right" evidence="13">
        <dbReference type="Rhea" id="RHEA:40152"/>
    </physiologicalReaction>
</comment>
<feature type="domain" description="Thioesterase" evidence="24">
    <location>
        <begin position="129"/>
        <end position="185"/>
    </location>
</feature>
<accession>A0AAE9Y459</accession>
<keyword evidence="7" id="KW-0378">Hydrolase</keyword>
<comment type="catalytic activity">
    <reaction evidence="21">
        <text>decanoyl-CoA + H2O = decanoate + CoA + H(+)</text>
        <dbReference type="Rhea" id="RHEA:40059"/>
        <dbReference type="ChEBI" id="CHEBI:15377"/>
        <dbReference type="ChEBI" id="CHEBI:15378"/>
        <dbReference type="ChEBI" id="CHEBI:27689"/>
        <dbReference type="ChEBI" id="CHEBI:57287"/>
        <dbReference type="ChEBI" id="CHEBI:61430"/>
    </reaction>
    <physiologicalReaction direction="left-to-right" evidence="21">
        <dbReference type="Rhea" id="RHEA:40060"/>
    </physiologicalReaction>
</comment>
<dbReference type="Pfam" id="PF03061">
    <property type="entry name" value="4HBT"/>
    <property type="match status" value="1"/>
</dbReference>
<name>A0AAE9Y459_9ACTN</name>
<sequence length="229" mass="24293">MNLDESSEQLAARTDLAAAMQELGHALVGHHLDLATATELAETARKYTATVQQGQPRDRATEMMTSPRAAAALGGRRALIEDGEEIDLFRDSIVSGRTNPMGINVHVVRRGDAAVAVTALGPAFEGAPGRAHGGIVGAILDETMGHVLPLIGEMAYTANLTIDYIGPAPLGVEVTFTARLRDRAGRKLWIEAVGESADGVFVRAEALFLAVDLTRFTSSDRPASPRQTP</sequence>
<dbReference type="RefSeq" id="WP_272735798.1">
    <property type="nucleotide sequence ID" value="NZ_CP116942.1"/>
</dbReference>
<evidence type="ECO:0000256" key="5">
    <source>
        <dbReference type="ARBA" id="ARBA00022490"/>
    </source>
</evidence>
<dbReference type="InterPro" id="IPR006683">
    <property type="entry name" value="Thioestr_dom"/>
</dbReference>
<dbReference type="GO" id="GO:0016787">
    <property type="term" value="F:hydrolase activity"/>
    <property type="evidence" value="ECO:0007669"/>
    <property type="project" value="UniProtKB-KW"/>
</dbReference>
<dbReference type="KEGG" id="ima:PO878_17375"/>
<keyword evidence="6" id="KW-0053">Apoptosis</keyword>
<evidence type="ECO:0000256" key="3">
    <source>
        <dbReference type="ARBA" id="ARBA00004632"/>
    </source>
</evidence>
<dbReference type="PANTHER" id="PTHR12418">
    <property type="entry name" value="ACYL-COENZYME A THIOESTERASE THEM4"/>
    <property type="match status" value="1"/>
</dbReference>
<protein>
    <recommendedName>
        <fullName evidence="17">Acyl-coenzyme A thioesterase THEM4</fullName>
        <ecNumber evidence="16">3.1.2.2</ecNumber>
    </recommendedName>
    <alternativeName>
        <fullName evidence="18">Thioesterase superfamily member 4</fullName>
    </alternativeName>
</protein>
<evidence type="ECO:0000256" key="7">
    <source>
        <dbReference type="ARBA" id="ARBA00022801"/>
    </source>
</evidence>
<dbReference type="EMBL" id="CP116942">
    <property type="protein sequence ID" value="WCO66275.1"/>
    <property type="molecule type" value="Genomic_DNA"/>
</dbReference>
<evidence type="ECO:0000256" key="2">
    <source>
        <dbReference type="ARBA" id="ARBA00004496"/>
    </source>
</evidence>
<reference evidence="25" key="1">
    <citation type="submission" date="2023-01" db="EMBL/GenBank/DDBJ databases">
        <title>The diversity of Class Acidimicrobiia in South China Sea sediment environments and the proposal of Iamia marina sp. nov., a novel species of the genus Iamia.</title>
        <authorList>
            <person name="He Y."/>
            <person name="Tian X."/>
        </authorList>
    </citation>
    <scope>NUCLEOTIDE SEQUENCE</scope>
    <source>
        <strain evidence="25">DSM 19957</strain>
    </source>
</reference>
<dbReference type="SUPFAM" id="SSF54637">
    <property type="entry name" value="Thioesterase/thiol ester dehydrase-isomerase"/>
    <property type="match status" value="1"/>
</dbReference>
<dbReference type="CDD" id="cd03443">
    <property type="entry name" value="PaaI_thioesterase"/>
    <property type="match status" value="1"/>
</dbReference>
<dbReference type="GO" id="GO:0005737">
    <property type="term" value="C:cytoplasm"/>
    <property type="evidence" value="ECO:0007669"/>
    <property type="project" value="UniProtKB-SubCell"/>
</dbReference>
<keyword evidence="8" id="KW-0276">Fatty acid metabolism</keyword>
<evidence type="ECO:0000256" key="19">
    <source>
        <dbReference type="ARBA" id="ARBA00047588"/>
    </source>
</evidence>
<comment type="catalytic activity">
    <reaction evidence="20">
        <text>hexadecanoyl-CoA + H2O = hexadecanoate + CoA + H(+)</text>
        <dbReference type="Rhea" id="RHEA:16645"/>
        <dbReference type="ChEBI" id="CHEBI:7896"/>
        <dbReference type="ChEBI" id="CHEBI:15377"/>
        <dbReference type="ChEBI" id="CHEBI:15378"/>
        <dbReference type="ChEBI" id="CHEBI:57287"/>
        <dbReference type="ChEBI" id="CHEBI:57379"/>
        <dbReference type="EC" id="3.1.2.2"/>
    </reaction>
    <physiologicalReaction direction="left-to-right" evidence="20">
        <dbReference type="Rhea" id="RHEA:16646"/>
    </physiologicalReaction>
</comment>
<keyword evidence="9" id="KW-0809">Transit peptide</keyword>
<comment type="catalytic activity">
    <reaction evidence="14">
        <text>(9Z)-octadecenoyl-CoA + H2O = (9Z)-octadecenoate + CoA + H(+)</text>
        <dbReference type="Rhea" id="RHEA:40139"/>
        <dbReference type="ChEBI" id="CHEBI:15377"/>
        <dbReference type="ChEBI" id="CHEBI:15378"/>
        <dbReference type="ChEBI" id="CHEBI:30823"/>
        <dbReference type="ChEBI" id="CHEBI:57287"/>
        <dbReference type="ChEBI" id="CHEBI:57387"/>
    </reaction>
    <physiologicalReaction direction="left-to-right" evidence="14">
        <dbReference type="Rhea" id="RHEA:40140"/>
    </physiologicalReaction>
</comment>
<comment type="subcellular location">
    <subcellularLocation>
        <location evidence="3">Cell projection</location>
        <location evidence="3">Ruffle membrane</location>
    </subcellularLocation>
    <subcellularLocation>
        <location evidence="2">Cytoplasm</location>
    </subcellularLocation>
    <subcellularLocation>
        <location evidence="1">Membrane</location>
        <topology evidence="1">Peripheral membrane protein</topology>
    </subcellularLocation>
</comment>
<comment type="similarity">
    <text evidence="15">Belongs to the THEM4/THEM5 thioesterase family.</text>
</comment>
<evidence type="ECO:0000256" key="21">
    <source>
        <dbReference type="ARBA" id="ARBA00047969"/>
    </source>
</evidence>
<evidence type="ECO:0000256" key="23">
    <source>
        <dbReference type="ARBA" id="ARBA00048180"/>
    </source>
</evidence>
<keyword evidence="5" id="KW-0963">Cytoplasm</keyword>
<comment type="catalytic activity">
    <reaction evidence="19">
        <text>octanoyl-CoA + H2O = octanoate + CoA + H(+)</text>
        <dbReference type="Rhea" id="RHEA:30143"/>
        <dbReference type="ChEBI" id="CHEBI:15377"/>
        <dbReference type="ChEBI" id="CHEBI:15378"/>
        <dbReference type="ChEBI" id="CHEBI:25646"/>
        <dbReference type="ChEBI" id="CHEBI:57287"/>
        <dbReference type="ChEBI" id="CHEBI:57386"/>
    </reaction>
    <physiologicalReaction direction="left-to-right" evidence="19">
        <dbReference type="Rhea" id="RHEA:30144"/>
    </physiologicalReaction>
</comment>
<proteinExistence type="inferred from homology"/>
<evidence type="ECO:0000256" key="13">
    <source>
        <dbReference type="ARBA" id="ARBA00035852"/>
    </source>
</evidence>
<keyword evidence="12" id="KW-0966">Cell projection</keyword>
<dbReference type="AlphaFoldDB" id="A0AAE9Y459"/>
<evidence type="ECO:0000256" key="10">
    <source>
        <dbReference type="ARBA" id="ARBA00023098"/>
    </source>
</evidence>
<evidence type="ECO:0000256" key="15">
    <source>
        <dbReference type="ARBA" id="ARBA00038456"/>
    </source>
</evidence>
<keyword evidence="10" id="KW-0443">Lipid metabolism</keyword>
<keyword evidence="4" id="KW-1003">Cell membrane</keyword>
<evidence type="ECO:0000256" key="12">
    <source>
        <dbReference type="ARBA" id="ARBA00023273"/>
    </source>
</evidence>
<dbReference type="PANTHER" id="PTHR12418:SF19">
    <property type="entry name" value="ACYL-COENZYME A THIOESTERASE THEM4"/>
    <property type="match status" value="1"/>
</dbReference>
<evidence type="ECO:0000256" key="1">
    <source>
        <dbReference type="ARBA" id="ARBA00004170"/>
    </source>
</evidence>
<evidence type="ECO:0000256" key="6">
    <source>
        <dbReference type="ARBA" id="ARBA00022703"/>
    </source>
</evidence>
<dbReference type="EC" id="3.1.2.2" evidence="16"/>
<dbReference type="InterPro" id="IPR052365">
    <property type="entry name" value="THEM4/THEM5_acyl-CoA_thioest"/>
</dbReference>
<dbReference type="Proteomes" id="UP001216390">
    <property type="component" value="Chromosome"/>
</dbReference>
<comment type="catalytic activity">
    <reaction evidence="23">
        <text>tetradecanoyl-CoA + H2O = tetradecanoate + CoA + H(+)</text>
        <dbReference type="Rhea" id="RHEA:40119"/>
        <dbReference type="ChEBI" id="CHEBI:15377"/>
        <dbReference type="ChEBI" id="CHEBI:15378"/>
        <dbReference type="ChEBI" id="CHEBI:30807"/>
        <dbReference type="ChEBI" id="CHEBI:57287"/>
        <dbReference type="ChEBI" id="CHEBI:57385"/>
    </reaction>
    <physiologicalReaction direction="left-to-right" evidence="23">
        <dbReference type="Rhea" id="RHEA:40120"/>
    </physiologicalReaction>
</comment>
<evidence type="ECO:0000313" key="25">
    <source>
        <dbReference type="EMBL" id="WCO66275.1"/>
    </source>
</evidence>
<evidence type="ECO:0000256" key="9">
    <source>
        <dbReference type="ARBA" id="ARBA00022946"/>
    </source>
</evidence>
<evidence type="ECO:0000259" key="24">
    <source>
        <dbReference type="Pfam" id="PF03061"/>
    </source>
</evidence>